<evidence type="ECO:0000256" key="12">
    <source>
        <dbReference type="ARBA" id="ARBA00023180"/>
    </source>
</evidence>
<dbReference type="GO" id="GO:0042310">
    <property type="term" value="P:vasoconstriction"/>
    <property type="evidence" value="ECO:0007669"/>
    <property type="project" value="InterPro"/>
</dbReference>
<comment type="subunit">
    <text evidence="16">Forms a complex with PECAM1 and GNAQ. Interacts with PECAM1.</text>
</comment>
<feature type="transmembrane region" description="Helical" evidence="18">
    <location>
        <begin position="208"/>
        <end position="230"/>
    </location>
</feature>
<evidence type="ECO:0000256" key="8">
    <source>
        <dbReference type="ARBA" id="ARBA00023136"/>
    </source>
</evidence>
<dbReference type="FunFam" id="1.20.1070.10:FF:000201">
    <property type="entry name" value="Bradykinin receptor B2"/>
    <property type="match status" value="1"/>
</dbReference>
<dbReference type="GO" id="GO:0006939">
    <property type="term" value="P:smooth muscle contraction"/>
    <property type="evidence" value="ECO:0007669"/>
    <property type="project" value="InterPro"/>
</dbReference>
<feature type="transmembrane region" description="Helical" evidence="18">
    <location>
        <begin position="535"/>
        <end position="553"/>
    </location>
</feature>
<dbReference type="PANTHER" id="PTHR10489:SF957">
    <property type="entry name" value="B2 BRADYKININ RECEPTOR"/>
    <property type="match status" value="1"/>
</dbReference>
<dbReference type="PRINTS" id="PR00237">
    <property type="entry name" value="GPCRRHODOPSN"/>
</dbReference>
<organism evidence="20 21">
    <name type="scientific">Albula glossodonta</name>
    <name type="common">roundjaw bonefish</name>
    <dbReference type="NCBI Taxonomy" id="121402"/>
    <lineage>
        <taxon>Eukaryota</taxon>
        <taxon>Metazoa</taxon>
        <taxon>Chordata</taxon>
        <taxon>Craniata</taxon>
        <taxon>Vertebrata</taxon>
        <taxon>Euteleostomi</taxon>
        <taxon>Actinopterygii</taxon>
        <taxon>Neopterygii</taxon>
        <taxon>Teleostei</taxon>
        <taxon>Albuliformes</taxon>
        <taxon>Albulidae</taxon>
        <taxon>Albula</taxon>
    </lineage>
</organism>
<dbReference type="GO" id="GO:0009897">
    <property type="term" value="C:external side of plasma membrane"/>
    <property type="evidence" value="ECO:0007669"/>
    <property type="project" value="TreeGrafter"/>
</dbReference>
<evidence type="ECO:0000256" key="11">
    <source>
        <dbReference type="ARBA" id="ARBA00023170"/>
    </source>
</evidence>
<evidence type="ECO:0000313" key="20">
    <source>
        <dbReference type="EMBL" id="KAG9336682.1"/>
    </source>
</evidence>
<keyword evidence="4" id="KW-0597">Phosphoprotein</keyword>
<dbReference type="PRINTS" id="PR00994">
    <property type="entry name" value="BRADYKINNB2R"/>
</dbReference>
<accession>A0A8T2NG62</accession>
<keyword evidence="5 17" id="KW-0812">Transmembrane</keyword>
<feature type="transmembrane region" description="Helical" evidence="18">
    <location>
        <begin position="298"/>
        <end position="317"/>
    </location>
</feature>
<protein>
    <recommendedName>
        <fullName evidence="2">B2 bradykinin receptor</fullName>
    </recommendedName>
</protein>
<dbReference type="AlphaFoldDB" id="A0A8T2NG62"/>
<evidence type="ECO:0000256" key="7">
    <source>
        <dbReference type="ARBA" id="ARBA00023040"/>
    </source>
</evidence>
<sequence length="623" mass="70255">MGSNTTEIAASVLTAGNSTVYGGNHTDTTICPSSEAWDWLYTMQPVYMMVICVLGMAGNIFVLSIFFLHKKSCTVAEIYLSNLAVADLVLVSCLPFWAINVANAFNWQFGLVMCRLVNVGIKMNMYCSVYCLVLVSADRYVALVHAMSHGRMRRVSYAKLSCLAIWGLGLLTSTPDFTYRTVEYLPEYDVNACYLKYPSLEAELTCDLLLIILGLLIPLSVISYCTYKIIQALKNERISRFNAVNSEKKATLLVLSVLLVFMICWIPFHSVTFLHILLRVNVLTGCDLESGLEISNQVFTYLALSNSVLNPILYVIVGKNFRKKVKDVFEQLSKKSKKSAGSTRSNQSSTLKTLRECCTVADVYLGNLAAADLVMVSCLPFWVVTITREFHWSFGEPLCQLVSGAIGMNYYCSILFLTLVSVDRYLALVRPMSFSRLRDVAWARGICLAIWITGSLLSLPALLFRSVKFFPEYGVEACYLAYPHVGWRIRYNVTVNIVGFLVPLAVVSYCSYHIITTLRNNQMRNFSALRTERKATYLVLIVLMVFVLCWLPYQIMIILDTLYYYHVISGCVWTNALDIANQLATYLGYGNSSLNPFLYVIVGRHFRQKATGVFTYVLNRKHK</sequence>
<keyword evidence="13 17" id="KW-0807">Transducer</keyword>
<comment type="caution">
    <text evidence="20">The sequence shown here is derived from an EMBL/GenBank/DDBJ whole genome shotgun (WGS) entry which is preliminary data.</text>
</comment>
<dbReference type="PROSITE" id="PS50262">
    <property type="entry name" value="G_PROTEIN_RECEP_F1_2"/>
    <property type="match status" value="2"/>
</dbReference>
<feature type="transmembrane region" description="Helical" evidence="18">
    <location>
        <begin position="80"/>
        <end position="99"/>
    </location>
</feature>
<dbReference type="InterPro" id="IPR000496">
    <property type="entry name" value="Brdyknn_rcpt"/>
</dbReference>
<evidence type="ECO:0000256" key="2">
    <source>
        <dbReference type="ARBA" id="ARBA00013512"/>
    </source>
</evidence>
<feature type="transmembrane region" description="Helical" evidence="18">
    <location>
        <begin position="46"/>
        <end position="68"/>
    </location>
</feature>
<feature type="transmembrane region" description="Helical" evidence="18">
    <location>
        <begin position="402"/>
        <end position="420"/>
    </location>
</feature>
<feature type="transmembrane region" description="Helical" evidence="18">
    <location>
        <begin position="493"/>
        <end position="515"/>
    </location>
</feature>
<dbReference type="GO" id="GO:0016493">
    <property type="term" value="F:C-C chemokine receptor activity"/>
    <property type="evidence" value="ECO:0007669"/>
    <property type="project" value="TreeGrafter"/>
</dbReference>
<comment type="function">
    <text evidence="15">Receptor for bradykinin. It is associated with G proteins that activate a phosphatidylinositol-calcium second messenger system.</text>
</comment>
<evidence type="ECO:0000256" key="13">
    <source>
        <dbReference type="ARBA" id="ARBA00023224"/>
    </source>
</evidence>
<dbReference type="GO" id="GO:0019722">
    <property type="term" value="P:calcium-mediated signaling"/>
    <property type="evidence" value="ECO:0007669"/>
    <property type="project" value="TreeGrafter"/>
</dbReference>
<dbReference type="PROSITE" id="PS00237">
    <property type="entry name" value="G_PROTEIN_RECEP_F1_1"/>
    <property type="match status" value="2"/>
</dbReference>
<dbReference type="GO" id="GO:0060326">
    <property type="term" value="P:cell chemotaxis"/>
    <property type="evidence" value="ECO:0007669"/>
    <property type="project" value="TreeGrafter"/>
</dbReference>
<dbReference type="GO" id="GO:0007204">
    <property type="term" value="P:positive regulation of cytosolic calcium ion concentration"/>
    <property type="evidence" value="ECO:0007669"/>
    <property type="project" value="TreeGrafter"/>
</dbReference>
<dbReference type="Proteomes" id="UP000824540">
    <property type="component" value="Unassembled WGS sequence"/>
</dbReference>
<dbReference type="InterPro" id="IPR050119">
    <property type="entry name" value="CCR1-9-like"/>
</dbReference>
<evidence type="ECO:0000256" key="15">
    <source>
        <dbReference type="ARBA" id="ARBA00025423"/>
    </source>
</evidence>
<dbReference type="InterPro" id="IPR017452">
    <property type="entry name" value="GPCR_Rhodpsn_7TM"/>
</dbReference>
<reference evidence="20" key="1">
    <citation type="thesis" date="2021" institute="BYU ScholarsArchive" country="Provo, UT, USA">
        <title>Applications of and Algorithms for Genome Assembly and Genomic Analyses with an Emphasis on Marine Teleosts.</title>
        <authorList>
            <person name="Pickett B.D."/>
        </authorList>
    </citation>
    <scope>NUCLEOTIDE SEQUENCE</scope>
    <source>
        <strain evidence="20">HI-2016</strain>
    </source>
</reference>
<evidence type="ECO:0000256" key="18">
    <source>
        <dbReference type="SAM" id="Phobius"/>
    </source>
</evidence>
<keyword evidence="11 17" id="KW-0675">Receptor</keyword>
<feature type="transmembrane region" description="Helical" evidence="18">
    <location>
        <begin position="363"/>
        <end position="382"/>
    </location>
</feature>
<evidence type="ECO:0000313" key="21">
    <source>
        <dbReference type="Proteomes" id="UP000824540"/>
    </source>
</evidence>
<comment type="similarity">
    <text evidence="17">Belongs to the G-protein coupled receptor 1 family.</text>
</comment>
<name>A0A8T2NG62_9TELE</name>
<dbReference type="InterPro" id="IPR001504">
    <property type="entry name" value="Brdyknn_2_rcpt"/>
</dbReference>
<feature type="transmembrane region" description="Helical" evidence="18">
    <location>
        <begin position="157"/>
        <end position="174"/>
    </location>
</feature>
<keyword evidence="8 18" id="KW-0472">Membrane</keyword>
<feature type="domain" description="G-protein coupled receptors family 1 profile" evidence="19">
    <location>
        <begin position="341"/>
        <end position="599"/>
    </location>
</feature>
<keyword evidence="9" id="KW-0564">Palmitate</keyword>
<keyword evidence="7 17" id="KW-0297">G-protein coupled receptor</keyword>
<dbReference type="GO" id="GO:0004947">
    <property type="term" value="F:bradykinin receptor activity"/>
    <property type="evidence" value="ECO:0007669"/>
    <property type="project" value="InterPro"/>
</dbReference>
<feature type="transmembrane region" description="Helical" evidence="18">
    <location>
        <begin position="251"/>
        <end position="278"/>
    </location>
</feature>
<keyword evidence="14" id="KW-0449">Lipoprotein</keyword>
<dbReference type="GO" id="GO:0006955">
    <property type="term" value="P:immune response"/>
    <property type="evidence" value="ECO:0007669"/>
    <property type="project" value="TreeGrafter"/>
</dbReference>
<keyword evidence="21" id="KW-1185">Reference proteome</keyword>
<evidence type="ECO:0000256" key="4">
    <source>
        <dbReference type="ARBA" id="ARBA00022553"/>
    </source>
</evidence>
<evidence type="ECO:0000256" key="3">
    <source>
        <dbReference type="ARBA" id="ARBA00022475"/>
    </source>
</evidence>
<evidence type="ECO:0000256" key="10">
    <source>
        <dbReference type="ARBA" id="ARBA00023157"/>
    </source>
</evidence>
<keyword evidence="3" id="KW-1003">Cell membrane</keyword>
<comment type="subcellular location">
    <subcellularLocation>
        <location evidence="1">Cell membrane</location>
        <topology evidence="1">Multi-pass membrane protein</topology>
    </subcellularLocation>
</comment>
<keyword evidence="12" id="KW-0325">Glycoprotein</keyword>
<evidence type="ECO:0000259" key="19">
    <source>
        <dbReference type="PROSITE" id="PS50262"/>
    </source>
</evidence>
<dbReference type="Gene3D" id="1.20.1070.10">
    <property type="entry name" value="Rhodopsin 7-helix transmembrane proteins"/>
    <property type="match status" value="2"/>
</dbReference>
<dbReference type="PANTHER" id="PTHR10489">
    <property type="entry name" value="CELL ADHESION MOLECULE"/>
    <property type="match status" value="1"/>
</dbReference>
<evidence type="ECO:0000256" key="1">
    <source>
        <dbReference type="ARBA" id="ARBA00004651"/>
    </source>
</evidence>
<dbReference type="SUPFAM" id="SSF81321">
    <property type="entry name" value="Family A G protein-coupled receptor-like"/>
    <property type="match status" value="2"/>
</dbReference>
<evidence type="ECO:0000256" key="9">
    <source>
        <dbReference type="ARBA" id="ARBA00023139"/>
    </source>
</evidence>
<evidence type="ECO:0000256" key="5">
    <source>
        <dbReference type="ARBA" id="ARBA00022692"/>
    </source>
</evidence>
<feature type="transmembrane region" description="Helical" evidence="18">
    <location>
        <begin position="119"/>
        <end position="137"/>
    </location>
</feature>
<dbReference type="InterPro" id="IPR000276">
    <property type="entry name" value="GPCR_Rhodpsn"/>
</dbReference>
<dbReference type="EMBL" id="JAFBMS010000102">
    <property type="protein sequence ID" value="KAG9336682.1"/>
    <property type="molecule type" value="Genomic_DNA"/>
</dbReference>
<evidence type="ECO:0000256" key="6">
    <source>
        <dbReference type="ARBA" id="ARBA00022989"/>
    </source>
</evidence>
<feature type="domain" description="G-protein coupled receptors family 1 profile" evidence="19">
    <location>
        <begin position="58"/>
        <end position="314"/>
    </location>
</feature>
<feature type="non-terminal residue" evidence="20">
    <location>
        <position position="623"/>
    </location>
</feature>
<dbReference type="Pfam" id="PF00001">
    <property type="entry name" value="7tm_1"/>
    <property type="match status" value="2"/>
</dbReference>
<evidence type="ECO:0000256" key="14">
    <source>
        <dbReference type="ARBA" id="ARBA00023288"/>
    </source>
</evidence>
<feature type="transmembrane region" description="Helical" evidence="18">
    <location>
        <begin position="441"/>
        <end position="464"/>
    </location>
</feature>
<keyword evidence="10" id="KW-1015">Disulfide bond</keyword>
<keyword evidence="6 18" id="KW-1133">Transmembrane helix</keyword>
<evidence type="ECO:0000256" key="16">
    <source>
        <dbReference type="ARBA" id="ARBA00025954"/>
    </source>
</evidence>
<evidence type="ECO:0000256" key="17">
    <source>
        <dbReference type="RuleBase" id="RU000688"/>
    </source>
</evidence>
<dbReference type="OrthoDB" id="6076970at2759"/>
<dbReference type="GO" id="GO:0019957">
    <property type="term" value="F:C-C chemokine binding"/>
    <property type="evidence" value="ECO:0007669"/>
    <property type="project" value="TreeGrafter"/>
</dbReference>
<gene>
    <name evidence="20" type="ORF">JZ751_003030</name>
</gene>
<dbReference type="PRINTS" id="PR00425">
    <property type="entry name" value="BRADYKININR"/>
</dbReference>
<proteinExistence type="inferred from homology"/>